<reference evidence="3" key="1">
    <citation type="submission" date="2020-06" db="EMBL/GenBank/DDBJ databases">
        <title>A chromosome-scale genome assembly of Talaromyces rugulosus W13939.</title>
        <authorList>
            <person name="Wang B."/>
            <person name="Guo L."/>
            <person name="Ye K."/>
            <person name="Wang L."/>
        </authorList>
    </citation>
    <scope>NUCLEOTIDE SEQUENCE [LARGE SCALE GENOMIC DNA]</scope>
    <source>
        <strain evidence="3">W13939</strain>
    </source>
</reference>
<evidence type="ECO:0000259" key="1">
    <source>
        <dbReference type="Pfam" id="PF00646"/>
    </source>
</evidence>
<dbReference type="AlphaFoldDB" id="A0A7H8RGD9"/>
<dbReference type="Proteomes" id="UP000509510">
    <property type="component" value="Chromosome VI"/>
</dbReference>
<sequence length="308" mass="35466">MATLMNMSIEIWLMIMDSMGSKYLARLSQTCKDAQAIAEERLYRQCNFKWLISWTLQTQIRVSTLEKLLRYRKEPGGRECLINDIVDGIPALMDAALRENDYAVDLLLENDFVVTKETIVTLLCEGRQFLIIETFAIGAQKGYDMLLKMMADCIPDQEDTKVKHPDYWYGHFLIEMISQAASLDRPEITKPLLSILPRSERQILLKLALTFGMKTKSLDCDQKEKAVRSLLAHGADPCSGHYEEPLEIAARAGYDKIVSMLLQTRKFNWRSESHRRAWRIAKNRGHHTVMKALLPERRVSERLLSRSG</sequence>
<keyword evidence="3" id="KW-1185">Reference proteome</keyword>
<evidence type="ECO:0000313" key="2">
    <source>
        <dbReference type="EMBL" id="QKX64831.1"/>
    </source>
</evidence>
<dbReference type="KEGG" id="trg:TRUGW13939_12007"/>
<dbReference type="RefSeq" id="XP_035351004.1">
    <property type="nucleotide sequence ID" value="XM_035495111.1"/>
</dbReference>
<dbReference type="InterPro" id="IPR001810">
    <property type="entry name" value="F-box_dom"/>
</dbReference>
<organism evidence="2 3">
    <name type="scientific">Talaromyces rugulosus</name>
    <name type="common">Penicillium rugulosum</name>
    <dbReference type="NCBI Taxonomy" id="121627"/>
    <lineage>
        <taxon>Eukaryota</taxon>
        <taxon>Fungi</taxon>
        <taxon>Dikarya</taxon>
        <taxon>Ascomycota</taxon>
        <taxon>Pezizomycotina</taxon>
        <taxon>Eurotiomycetes</taxon>
        <taxon>Eurotiomycetidae</taxon>
        <taxon>Eurotiales</taxon>
        <taxon>Trichocomaceae</taxon>
        <taxon>Talaromyces</taxon>
        <taxon>Talaromyces sect. Islandici</taxon>
    </lineage>
</organism>
<dbReference type="SUPFAM" id="SSF48403">
    <property type="entry name" value="Ankyrin repeat"/>
    <property type="match status" value="1"/>
</dbReference>
<gene>
    <name evidence="2" type="ORF">TRUGW13939_12007</name>
</gene>
<dbReference type="Gene3D" id="1.25.40.20">
    <property type="entry name" value="Ankyrin repeat-containing domain"/>
    <property type="match status" value="1"/>
</dbReference>
<evidence type="ECO:0000313" key="3">
    <source>
        <dbReference type="Proteomes" id="UP000509510"/>
    </source>
</evidence>
<proteinExistence type="predicted"/>
<dbReference type="InterPro" id="IPR036770">
    <property type="entry name" value="Ankyrin_rpt-contain_sf"/>
</dbReference>
<dbReference type="Pfam" id="PF00646">
    <property type="entry name" value="F-box"/>
    <property type="match status" value="1"/>
</dbReference>
<dbReference type="EMBL" id="CP055903">
    <property type="protein sequence ID" value="QKX64831.1"/>
    <property type="molecule type" value="Genomic_DNA"/>
</dbReference>
<name>A0A7H8RGD9_TALRU</name>
<feature type="domain" description="F-box" evidence="1">
    <location>
        <begin position="5"/>
        <end position="38"/>
    </location>
</feature>
<protein>
    <recommendedName>
        <fullName evidence="1">F-box domain-containing protein</fullName>
    </recommendedName>
</protein>
<dbReference type="OrthoDB" id="2522477at2759"/>
<dbReference type="GeneID" id="55999483"/>
<accession>A0A7H8RGD9</accession>